<dbReference type="Gene3D" id="3.90.660.10">
    <property type="match status" value="1"/>
</dbReference>
<evidence type="ECO:0000313" key="2">
    <source>
        <dbReference type="EMBL" id="SHG75467.1"/>
    </source>
</evidence>
<evidence type="ECO:0000256" key="1">
    <source>
        <dbReference type="SAM" id="MobiDB-lite"/>
    </source>
</evidence>
<dbReference type="Proteomes" id="UP000184357">
    <property type="component" value="Unassembled WGS sequence"/>
</dbReference>
<dbReference type="Pfam" id="PF13450">
    <property type="entry name" value="NAD_binding_8"/>
    <property type="match status" value="1"/>
</dbReference>
<dbReference type="AlphaFoldDB" id="A0A1M5ME09"/>
<keyword evidence="3" id="KW-1185">Reference proteome</keyword>
<evidence type="ECO:0000313" key="3">
    <source>
        <dbReference type="Proteomes" id="UP000184357"/>
    </source>
</evidence>
<organism evidence="2 3">
    <name type="scientific">Halobaculum gomorrense</name>
    <dbReference type="NCBI Taxonomy" id="43928"/>
    <lineage>
        <taxon>Archaea</taxon>
        <taxon>Methanobacteriati</taxon>
        <taxon>Methanobacteriota</taxon>
        <taxon>Stenosarchaea group</taxon>
        <taxon>Halobacteria</taxon>
        <taxon>Halobacteriales</taxon>
        <taxon>Haloferacaceae</taxon>
        <taxon>Halobaculum</taxon>
    </lineage>
</organism>
<protein>
    <recommendedName>
        <fullName evidence="4">Amine oxidase domain-containing protein</fullName>
    </recommendedName>
</protein>
<dbReference type="STRING" id="43928.SAMN05443636_0980"/>
<name>A0A1M5ME09_9EURY</name>
<accession>A0A1M5ME09</accession>
<dbReference type="RefSeq" id="WP_073307275.1">
    <property type="nucleotide sequence ID" value="NZ_FQWV01000002.1"/>
</dbReference>
<proteinExistence type="predicted"/>
<gene>
    <name evidence="2" type="ORF">SAMN05443636_0980</name>
</gene>
<dbReference type="PANTHER" id="PTHR16128">
    <property type="entry name" value="FAD/NAD(P)-BINDING OXIDOREDUCTASE FAMILY PROTEIN"/>
    <property type="match status" value="1"/>
</dbReference>
<dbReference type="Gene3D" id="3.50.50.60">
    <property type="entry name" value="FAD/NAD(P)-binding domain"/>
    <property type="match status" value="1"/>
</dbReference>
<sequence length="374" mass="39301">MAHLGIVGAGLAGAGAAYALRDTDHDATILEKSRGVGGRAATRRRDGCRYDHGANYVKLPDERTGDLIRDLGDDGLVDIAEPVWTFGADGEIAPGDGDDEHKYTWEAGITQFAKRLLAETDAEVRKTTRAESIVRDGGGARDGTADGDTGPGGDRGGAWTVTDADGDDHGPFDALVLTPPAPQTADLLAATEWPDDGGALADLRAAVEATEFRTVRTLALHYPFELDVPWYGLVDVEKTHEIGWLSREECKRGHVPDGEGLLIVQLSPEWSTAHYDDSLEAAAAEAATLAADLVGDDRLADPDWADDQGWRYALPNEGLVGDGGPDAAAGAVAAAREAGLYLAGDWVAGRGRAAAALWNGIDAGESIAERLSGR</sequence>
<feature type="region of interest" description="Disordered" evidence="1">
    <location>
        <begin position="128"/>
        <end position="165"/>
    </location>
</feature>
<dbReference type="InterPro" id="IPR036188">
    <property type="entry name" value="FAD/NAD-bd_sf"/>
</dbReference>
<reference evidence="2 3" key="1">
    <citation type="submission" date="2016-11" db="EMBL/GenBank/DDBJ databases">
        <authorList>
            <person name="Jaros S."/>
            <person name="Januszkiewicz K."/>
            <person name="Wedrychowicz H."/>
        </authorList>
    </citation>
    <scope>NUCLEOTIDE SEQUENCE [LARGE SCALE GENOMIC DNA]</scope>
    <source>
        <strain evidence="2 3">DSM 9297</strain>
    </source>
</reference>
<evidence type="ECO:0008006" key="4">
    <source>
        <dbReference type="Google" id="ProtNLM"/>
    </source>
</evidence>
<dbReference type="SUPFAM" id="SSF51905">
    <property type="entry name" value="FAD/NAD(P)-binding domain"/>
    <property type="match status" value="1"/>
</dbReference>
<dbReference type="EMBL" id="FQWV01000002">
    <property type="protein sequence ID" value="SHG75467.1"/>
    <property type="molecule type" value="Genomic_DNA"/>
</dbReference>
<dbReference type="PANTHER" id="PTHR16128:SF5">
    <property type="entry name" value="FAD_NAD(P)-BINDING OXIDOREDUCTASE FAMILY PROTEIN"/>
    <property type="match status" value="1"/>
</dbReference>